<protein>
    <recommendedName>
        <fullName evidence="4">DUF5666 domain-containing protein</fullName>
    </recommendedName>
</protein>
<feature type="chain" id="PRO_5043959304" description="DUF5666 domain-containing protein" evidence="1">
    <location>
        <begin position="22"/>
        <end position="227"/>
    </location>
</feature>
<dbReference type="EMBL" id="JAWXYB010000018">
    <property type="protein sequence ID" value="MDX5931176.1"/>
    <property type="molecule type" value="Genomic_DNA"/>
</dbReference>
<dbReference type="Proteomes" id="UP001279553">
    <property type="component" value="Unassembled WGS sequence"/>
</dbReference>
<dbReference type="AlphaFoldDB" id="A0AAW9DQK5"/>
<evidence type="ECO:0000313" key="2">
    <source>
        <dbReference type="EMBL" id="MDX5931176.1"/>
    </source>
</evidence>
<name>A0AAW9DQK5_ACIAO</name>
<reference evidence="2 3" key="1">
    <citation type="submission" date="2023-11" db="EMBL/GenBank/DDBJ databases">
        <title>MicrobeMod: A computational toolkit for identifying prokaryotic methylation and restriction-modification with nanopore sequencing.</title>
        <authorList>
            <person name="Crits-Christoph A."/>
            <person name="Kang S.C."/>
            <person name="Lee H."/>
            <person name="Ostrov N."/>
        </authorList>
    </citation>
    <scope>NUCLEOTIDE SEQUENCE [LARGE SCALE GENOMIC DNA]</scope>
    <source>
        <strain evidence="2 3">DSMZ 700</strain>
    </source>
</reference>
<keyword evidence="3" id="KW-1185">Reference proteome</keyword>
<organism evidence="2 3">
    <name type="scientific">Acidiphilium acidophilum</name>
    <name type="common">Thiobacillus acidophilus</name>
    <dbReference type="NCBI Taxonomy" id="76588"/>
    <lineage>
        <taxon>Bacteria</taxon>
        <taxon>Pseudomonadati</taxon>
        <taxon>Pseudomonadota</taxon>
        <taxon>Alphaproteobacteria</taxon>
        <taxon>Acetobacterales</taxon>
        <taxon>Acidocellaceae</taxon>
        <taxon>Acidiphilium</taxon>
    </lineage>
</organism>
<gene>
    <name evidence="2" type="ORF">SIL87_10405</name>
</gene>
<feature type="signal peptide" evidence="1">
    <location>
        <begin position="1"/>
        <end position="21"/>
    </location>
</feature>
<accession>A0AAW9DQK5</accession>
<keyword evidence="1" id="KW-0732">Signal</keyword>
<evidence type="ECO:0000313" key="3">
    <source>
        <dbReference type="Proteomes" id="UP001279553"/>
    </source>
</evidence>
<comment type="caution">
    <text evidence="2">The sequence shown here is derived from an EMBL/GenBank/DDBJ whole genome shotgun (WGS) entry which is preliminary data.</text>
</comment>
<dbReference type="RefSeq" id="WP_319614097.1">
    <property type="nucleotide sequence ID" value="NZ_JAWXYB010000018.1"/>
</dbReference>
<proteinExistence type="predicted"/>
<evidence type="ECO:0000256" key="1">
    <source>
        <dbReference type="SAM" id="SignalP"/>
    </source>
</evidence>
<sequence>MKPTLLLGIAAAVMVSATAIAAPTPVRLRGTITAISADSLTLKTGSGKTETVGIGAGTHYLKVEKSSLAMVDKNSFIGTATKTVGHQMIALEVVIFPNSMRGTGEGHYAWDKIPDTTLDGAAKTPSTMTNGNVAAVSGAGSKVASTMTNGNVAATRSGDGVKRLTVTYKGGQQTIIVPPTAPIVKFRPGVKADATDGSHVFIKAGETDGKITADVVAVGVDGVVPPM</sequence>
<evidence type="ECO:0008006" key="4">
    <source>
        <dbReference type="Google" id="ProtNLM"/>
    </source>
</evidence>